<accession>A0A4P7GHF9</accession>
<sequence length="185" mass="19178">MRATPTLPSGPEVLLRGGSDRRLTQGLVALSVHVVDDGRATAEVEVTGHPEGVTLKGAKVGASTLAIRLTADEDDFIGGVTEVETRLVAGAAPTTVLRADGTARVADSATAVTLTFGAEIQSGSVRRRAGGTIARCRATAPGLRHGSRITLATPGRGADADLEVVEIWHRFDAAHGLWVELVART</sequence>
<evidence type="ECO:0000313" key="1">
    <source>
        <dbReference type="EMBL" id="QBR91099.1"/>
    </source>
</evidence>
<dbReference type="OrthoDB" id="3395485at2"/>
<dbReference type="KEGG" id="noy:EXE57_01555"/>
<keyword evidence="2" id="KW-1185">Reference proteome</keyword>
<dbReference type="RefSeq" id="WP_135073362.1">
    <property type="nucleotide sequence ID" value="NZ_CP038267.1"/>
</dbReference>
<reference evidence="1 2" key="1">
    <citation type="submission" date="2019-03" db="EMBL/GenBank/DDBJ databases">
        <title>Three New Species of Nocardioides, Nocardioides euryhalodurans sp. nov., Nocardioides seonyuensis sp. nov. and Nocardioides eburneoflavus sp. nov., Iolated from Soil.</title>
        <authorList>
            <person name="Roh S.G."/>
            <person name="Lee C."/>
            <person name="Kim M.-K."/>
            <person name="Kim S.B."/>
        </authorList>
    </citation>
    <scope>NUCLEOTIDE SEQUENCE [LARGE SCALE GENOMIC DNA]</scope>
    <source>
        <strain evidence="1 2">MMS17-SY117</strain>
    </source>
</reference>
<dbReference type="EMBL" id="CP038267">
    <property type="protein sequence ID" value="QBR91099.1"/>
    <property type="molecule type" value="Genomic_DNA"/>
</dbReference>
<evidence type="ECO:0000313" key="2">
    <source>
        <dbReference type="Proteomes" id="UP000294894"/>
    </source>
</evidence>
<proteinExistence type="predicted"/>
<name>A0A4P7GHF9_9ACTN</name>
<gene>
    <name evidence="1" type="ORF">EXE57_01555</name>
</gene>
<dbReference type="Proteomes" id="UP000294894">
    <property type="component" value="Chromosome"/>
</dbReference>
<dbReference type="AlphaFoldDB" id="A0A4P7GHF9"/>
<protein>
    <submittedName>
        <fullName evidence="1">Uncharacterized protein</fullName>
    </submittedName>
</protein>
<organism evidence="1 2">
    <name type="scientific">Nocardioides euryhalodurans</name>
    <dbReference type="NCBI Taxonomy" id="2518370"/>
    <lineage>
        <taxon>Bacteria</taxon>
        <taxon>Bacillati</taxon>
        <taxon>Actinomycetota</taxon>
        <taxon>Actinomycetes</taxon>
        <taxon>Propionibacteriales</taxon>
        <taxon>Nocardioidaceae</taxon>
        <taxon>Nocardioides</taxon>
    </lineage>
</organism>